<dbReference type="EMBL" id="PQVF01000001">
    <property type="protein sequence ID" value="POY39319.1"/>
    <property type="molecule type" value="Genomic_DNA"/>
</dbReference>
<comment type="caution">
    <text evidence="3">The sequence shown here is derived from an EMBL/GenBank/DDBJ whole genome shotgun (WGS) entry which is preliminary data.</text>
</comment>
<protein>
    <recommendedName>
        <fullName evidence="2">Anti-sigma K factor RskA C-terminal domain-containing protein</fullName>
    </recommendedName>
</protein>
<evidence type="ECO:0000313" key="4">
    <source>
        <dbReference type="Proteomes" id="UP000236893"/>
    </source>
</evidence>
<dbReference type="GO" id="GO:0006417">
    <property type="term" value="P:regulation of translation"/>
    <property type="evidence" value="ECO:0007669"/>
    <property type="project" value="TreeGrafter"/>
</dbReference>
<dbReference type="GO" id="GO:0016989">
    <property type="term" value="F:sigma factor antagonist activity"/>
    <property type="evidence" value="ECO:0007669"/>
    <property type="project" value="TreeGrafter"/>
</dbReference>
<name>A0A2S5AAL5_9SPHI</name>
<proteinExistence type="predicted"/>
<dbReference type="Pfam" id="PF10099">
    <property type="entry name" value="RskA_C"/>
    <property type="match status" value="1"/>
</dbReference>
<dbReference type="InterPro" id="IPR018764">
    <property type="entry name" value="RskA_C"/>
</dbReference>
<dbReference type="AlphaFoldDB" id="A0A2S5AAL5"/>
<dbReference type="PANTHER" id="PTHR37461">
    <property type="entry name" value="ANTI-SIGMA-K FACTOR RSKA"/>
    <property type="match status" value="1"/>
</dbReference>
<dbReference type="Proteomes" id="UP000236893">
    <property type="component" value="Unassembled WGS sequence"/>
</dbReference>
<organism evidence="3 4">
    <name type="scientific">Solitalea longa</name>
    <dbReference type="NCBI Taxonomy" id="2079460"/>
    <lineage>
        <taxon>Bacteria</taxon>
        <taxon>Pseudomonadati</taxon>
        <taxon>Bacteroidota</taxon>
        <taxon>Sphingobacteriia</taxon>
        <taxon>Sphingobacteriales</taxon>
        <taxon>Sphingobacteriaceae</taxon>
        <taxon>Solitalea</taxon>
    </lineage>
</organism>
<evidence type="ECO:0000259" key="2">
    <source>
        <dbReference type="Pfam" id="PF10099"/>
    </source>
</evidence>
<keyword evidence="1" id="KW-0812">Transmembrane</keyword>
<keyword evidence="4" id="KW-1185">Reference proteome</keyword>
<feature type="domain" description="Anti-sigma K factor RskA C-terminal" evidence="2">
    <location>
        <begin position="99"/>
        <end position="253"/>
    </location>
</feature>
<keyword evidence="1" id="KW-1133">Transmembrane helix</keyword>
<reference evidence="3 4" key="1">
    <citation type="submission" date="2018-01" db="EMBL/GenBank/DDBJ databases">
        <authorList>
            <person name="Gaut B.S."/>
            <person name="Morton B.R."/>
            <person name="Clegg M.T."/>
            <person name="Duvall M.R."/>
        </authorList>
    </citation>
    <scope>NUCLEOTIDE SEQUENCE [LARGE SCALE GENOMIC DNA]</scope>
    <source>
        <strain evidence="3 4">HR-AV</strain>
    </source>
</reference>
<gene>
    <name evidence="3" type="ORF">C3K47_02135</name>
</gene>
<evidence type="ECO:0000313" key="3">
    <source>
        <dbReference type="EMBL" id="POY39319.1"/>
    </source>
</evidence>
<feature type="transmembrane region" description="Helical" evidence="1">
    <location>
        <begin position="93"/>
        <end position="116"/>
    </location>
</feature>
<dbReference type="PANTHER" id="PTHR37461:SF1">
    <property type="entry name" value="ANTI-SIGMA-K FACTOR RSKA"/>
    <property type="match status" value="1"/>
</dbReference>
<accession>A0A2S5AAL5</accession>
<evidence type="ECO:0000256" key="1">
    <source>
        <dbReference type="SAM" id="Phobius"/>
    </source>
</evidence>
<sequence>MIFAVDVKEYIETGVLEMYVYGNLSDAEAKEVVRMANSYPEIADELAKIEENHENTSVILGIEPNPATKHHILEQITHPKTYKPAIPLYPTRLFAYGMAACLTLLLISSVAAFMYWDRWKSAENELIAMRESNQQFVSNLTSMRDDMDAYKGILHDPDFKKVHLASTPAFPGNEIMVYWNAKNTHVMVDMLNLPENDAEHQYQLWAIVNGKPVDAGVFDVKKGQKTMFQMKNIQGAQAFAVTLEPKGGSANPSMDKMYVMGKI</sequence>
<dbReference type="GO" id="GO:0005886">
    <property type="term" value="C:plasma membrane"/>
    <property type="evidence" value="ECO:0007669"/>
    <property type="project" value="InterPro"/>
</dbReference>
<dbReference type="InterPro" id="IPR051474">
    <property type="entry name" value="Anti-sigma-K/W_factor"/>
</dbReference>
<keyword evidence="1" id="KW-0472">Membrane</keyword>